<dbReference type="GO" id="GO:0007166">
    <property type="term" value="P:cell surface receptor signaling pathway"/>
    <property type="evidence" value="ECO:0007669"/>
    <property type="project" value="TreeGrafter"/>
</dbReference>
<dbReference type="InterPro" id="IPR050488">
    <property type="entry name" value="Ig_Fc_receptor"/>
</dbReference>
<dbReference type="InterPro" id="IPR003599">
    <property type="entry name" value="Ig_sub"/>
</dbReference>
<dbReference type="GO" id="GO:0006955">
    <property type="term" value="P:immune response"/>
    <property type="evidence" value="ECO:0007669"/>
    <property type="project" value="TreeGrafter"/>
</dbReference>
<evidence type="ECO:0000256" key="3">
    <source>
        <dbReference type="SAM" id="MobiDB-lite"/>
    </source>
</evidence>
<feature type="domain" description="Immunoglobulin" evidence="4">
    <location>
        <begin position="563"/>
        <end position="758"/>
    </location>
</feature>
<keyword evidence="6" id="KW-1185">Reference proteome</keyword>
<protein>
    <recommendedName>
        <fullName evidence="4">Immunoglobulin domain-containing protein</fullName>
    </recommendedName>
</protein>
<accession>A0AA36FKU9</accession>
<name>A0AA36FKU9_OCTVU</name>
<gene>
    <name evidence="5" type="ORF">OCTVUL_1B004468</name>
</gene>
<dbReference type="GO" id="GO:0004888">
    <property type="term" value="F:transmembrane signaling receptor activity"/>
    <property type="evidence" value="ECO:0007669"/>
    <property type="project" value="TreeGrafter"/>
</dbReference>
<dbReference type="AlphaFoldDB" id="A0AA36FKU9"/>
<reference evidence="5" key="1">
    <citation type="submission" date="2023-08" db="EMBL/GenBank/DDBJ databases">
        <authorList>
            <person name="Alioto T."/>
            <person name="Alioto T."/>
            <person name="Gomez Garrido J."/>
        </authorList>
    </citation>
    <scope>NUCLEOTIDE SEQUENCE</scope>
</reference>
<proteinExistence type="predicted"/>
<keyword evidence="2" id="KW-1015">Disulfide bond</keyword>
<organism evidence="5 6">
    <name type="scientific">Octopus vulgaris</name>
    <name type="common">Common octopus</name>
    <dbReference type="NCBI Taxonomy" id="6645"/>
    <lineage>
        <taxon>Eukaryota</taxon>
        <taxon>Metazoa</taxon>
        <taxon>Spiralia</taxon>
        <taxon>Lophotrochozoa</taxon>
        <taxon>Mollusca</taxon>
        <taxon>Cephalopoda</taxon>
        <taxon>Coleoidea</taxon>
        <taxon>Octopodiformes</taxon>
        <taxon>Octopoda</taxon>
        <taxon>Incirrata</taxon>
        <taxon>Octopodidae</taxon>
        <taxon>Octopus</taxon>
    </lineage>
</organism>
<evidence type="ECO:0000256" key="2">
    <source>
        <dbReference type="ARBA" id="ARBA00023157"/>
    </source>
</evidence>
<dbReference type="PANTHER" id="PTHR11481">
    <property type="entry name" value="IMMUNOGLOBULIN FC RECEPTOR"/>
    <property type="match status" value="1"/>
</dbReference>
<evidence type="ECO:0000256" key="1">
    <source>
        <dbReference type="ARBA" id="ARBA00022729"/>
    </source>
</evidence>
<sequence length="1202" mass="133482">MKLLFIITLRPSDNSVSGDYMSLFISPTAGLDIRGITKVALICSYNVPKLTTFELFAKTKSVVKMSFQTNKKTANKLIHKRDGFDCTLIVASKGDIICWKINSTCKDEGPYRCATDKKSSKPKILTVKSAIDKLEVIDIPVLIDETVTFRCTANVTKTYKSVDVGNYGSRENYVHFNWLVSNAPPKTTTAKPTTTERPTTTEKITTTVTTTTAKPIPKIKFAWRRRPKSNADMKLFIAPSTGLDIRGITKVALICSYDVPELTTFELFAKSKSLVKMSFQTNKKTANKLIHKRDGFDCTLIVASKGDIICWKINSTCKDEGPYRCATDKKSSKPTVLTVKSAIHNLEVIDIPVSIDETVTFRCTANVTKTYKSVDVGNYGSRENYVTFNWLVSNVPPKTTTAKPTTTEKITTTVTTTTTTAKPTTTTAKPIPKIIFWWRRRPKSNADMKLFIAPSTGLDIRGITKVALICSYDVPELTTFELFAKTKSLVKMSFQTNKKTANKLIHKRDGFDCTLIVASKGDIICWKINSTCKDEGPYRCATDKKSSKPTVLTVKSAIHNLEVIDIPVSIDETVTFRCTANVTKTYKSVDVGNYGSRENYVTFNWLVSNVPPKTTTAKPTTTEKITTTVTTTTTAKPTTTEKPTTTAKPNMKLFIAPSTGLDIRGITKVALICSYDVPELTTFELFAKTKSLVKMSFQTNKKTANKLIHKRDGFDCTLIVASKGDIICWKINSTCKDEGPYRCATDKKSSKPTVLTVKSAIHNLEVIDIPVSIDETVTFRCTANVTKTYKSVDVGNYGSRENYVTFNWLVSNVPPKTTTAKPTTTEKITTTVTTTTTAKPTTTEKPTTTAKPTTTEKPTTTTAKPIPKIIFWWRRRPKSNADMSLFISPTAGLDIRGITKVALICSYNVPELTTFELFAKTKSVVKMSYQTNKKTANKLLYKRDGFDCTLIVASKGDIICWKINSTCDDEGPYRCATDKESSKPKILTVKSAIDKLEVIDIPVLIDETVTFRCTANVTKTYKSVDVGNYGSRENYVHFNWLVSNGKNTVQANKKILVPSDIDCFVPATSKYQYKVTSADLLNKTTVKCSIFGETLTKPLYAKAPPKTTTAKPTTTEKLTTTVTTTTTAKPTTTTAKPTTTKPPLTVDSLPKIKWAWRRRSKSNAVYYAIHRLLLFIRLLSFTSSNRPIVKDSLELTIPSFRT</sequence>
<dbReference type="SMART" id="SM00409">
    <property type="entry name" value="IG"/>
    <property type="match status" value="4"/>
</dbReference>
<evidence type="ECO:0000313" key="5">
    <source>
        <dbReference type="EMBL" id="CAI9737738.1"/>
    </source>
</evidence>
<feature type="region of interest" description="Disordered" evidence="3">
    <location>
        <begin position="832"/>
        <end position="861"/>
    </location>
</feature>
<dbReference type="Proteomes" id="UP001162480">
    <property type="component" value="Chromosome 20"/>
</dbReference>
<dbReference type="GO" id="GO:0009897">
    <property type="term" value="C:external side of plasma membrane"/>
    <property type="evidence" value="ECO:0007669"/>
    <property type="project" value="TreeGrafter"/>
</dbReference>
<evidence type="ECO:0000313" key="6">
    <source>
        <dbReference type="Proteomes" id="UP001162480"/>
    </source>
</evidence>
<evidence type="ECO:0000259" key="4">
    <source>
        <dbReference type="SMART" id="SM00409"/>
    </source>
</evidence>
<keyword evidence="1" id="KW-0732">Signal</keyword>
<feature type="domain" description="Immunoglobulin" evidence="4">
    <location>
        <begin position="766"/>
        <end position="990"/>
    </location>
</feature>
<dbReference type="EMBL" id="OX597833">
    <property type="protein sequence ID" value="CAI9737738.1"/>
    <property type="molecule type" value="Genomic_DNA"/>
</dbReference>
<feature type="domain" description="Immunoglobulin" evidence="4">
    <location>
        <begin position="348"/>
        <end position="555"/>
    </location>
</feature>
<feature type="region of interest" description="Disordered" evidence="3">
    <location>
        <begin position="1123"/>
        <end position="1142"/>
    </location>
</feature>
<feature type="domain" description="Immunoglobulin" evidence="4">
    <location>
        <begin position="136"/>
        <end position="340"/>
    </location>
</feature>
<dbReference type="PANTHER" id="PTHR11481:SF58">
    <property type="entry name" value="ALLERGIN-1"/>
    <property type="match status" value="1"/>
</dbReference>